<name>A0ABT4U0Z3_9ACTN</name>
<proteinExistence type="predicted"/>
<sequence>MTAVFVILGLLAAAGVVRYLVGPHVLVQHVRRPETDTDNER</sequence>
<reference evidence="1 2" key="1">
    <citation type="submission" date="2023-01" db="EMBL/GenBank/DDBJ databases">
        <title>Draft genome sequence of Nocardiopsis sp. RSe5-2 isolated from halophytes.</title>
        <authorList>
            <person name="Duangmal K."/>
            <person name="Chantavorakit T."/>
        </authorList>
    </citation>
    <scope>NUCLEOTIDE SEQUENCE [LARGE SCALE GENOMIC DNA]</scope>
    <source>
        <strain evidence="1 2">RSe5-2</strain>
    </source>
</reference>
<comment type="caution">
    <text evidence="1">The sequence shown here is derived from an EMBL/GenBank/DDBJ whole genome shotgun (WGS) entry which is preliminary data.</text>
</comment>
<evidence type="ECO:0000313" key="1">
    <source>
        <dbReference type="EMBL" id="MDA2810351.1"/>
    </source>
</evidence>
<evidence type="ECO:0000313" key="2">
    <source>
        <dbReference type="Proteomes" id="UP001527866"/>
    </source>
</evidence>
<accession>A0ABT4U0Z3</accession>
<dbReference type="Proteomes" id="UP001527866">
    <property type="component" value="Unassembled WGS sequence"/>
</dbReference>
<dbReference type="RefSeq" id="WP_270684436.1">
    <property type="nucleotide sequence ID" value="NZ_JAQFWQ010000013.1"/>
</dbReference>
<gene>
    <name evidence="1" type="ORF">O4J56_06840</name>
</gene>
<organism evidence="1 2">
    <name type="scientific">Nocardiopsis endophytica</name>
    <dbReference type="NCBI Taxonomy" id="3018445"/>
    <lineage>
        <taxon>Bacteria</taxon>
        <taxon>Bacillati</taxon>
        <taxon>Actinomycetota</taxon>
        <taxon>Actinomycetes</taxon>
        <taxon>Streptosporangiales</taxon>
        <taxon>Nocardiopsidaceae</taxon>
        <taxon>Nocardiopsis</taxon>
    </lineage>
</organism>
<protein>
    <submittedName>
        <fullName evidence="1">Uncharacterized protein</fullName>
    </submittedName>
</protein>
<keyword evidence="2" id="KW-1185">Reference proteome</keyword>
<dbReference type="EMBL" id="JAQFWQ010000013">
    <property type="protein sequence ID" value="MDA2810351.1"/>
    <property type="molecule type" value="Genomic_DNA"/>
</dbReference>